<reference evidence="2 3" key="1">
    <citation type="journal article" date="2013" name="BMC Genomics">
        <title>Reconstruction of the lipid metabolism for the microalga Monoraphidium neglectum from its genome sequence reveals characteristics suitable for biofuel production.</title>
        <authorList>
            <person name="Bogen C."/>
            <person name="Al-Dilaimi A."/>
            <person name="Albersmeier A."/>
            <person name="Wichmann J."/>
            <person name="Grundmann M."/>
            <person name="Rupp O."/>
            <person name="Lauersen K.J."/>
            <person name="Blifernez-Klassen O."/>
            <person name="Kalinowski J."/>
            <person name="Goesmann A."/>
            <person name="Mussgnug J.H."/>
            <person name="Kruse O."/>
        </authorList>
    </citation>
    <scope>NUCLEOTIDE SEQUENCE [LARGE SCALE GENOMIC DNA]</scope>
    <source>
        <strain evidence="2 3">SAG 48.87</strain>
    </source>
</reference>
<gene>
    <name evidence="2" type="ORF">MNEG_10710</name>
</gene>
<accession>A0A0D2M824</accession>
<feature type="non-terminal residue" evidence="2">
    <location>
        <position position="1"/>
    </location>
</feature>
<protein>
    <submittedName>
        <fullName evidence="2">Uncharacterized protein</fullName>
    </submittedName>
</protein>
<sequence>RRRPPDRERCVAAAWRDSAGGGPREAKTTAGSNRQLEHTVRRRSKASAGRTL</sequence>
<evidence type="ECO:0000313" key="2">
    <source>
        <dbReference type="EMBL" id="KIY97251.1"/>
    </source>
</evidence>
<feature type="compositionally biased region" description="Basic and acidic residues" evidence="1">
    <location>
        <begin position="1"/>
        <end position="10"/>
    </location>
</feature>
<dbReference type="EMBL" id="KK102647">
    <property type="protein sequence ID" value="KIY97251.1"/>
    <property type="molecule type" value="Genomic_DNA"/>
</dbReference>
<dbReference type="Proteomes" id="UP000054498">
    <property type="component" value="Unassembled WGS sequence"/>
</dbReference>
<dbReference type="AlphaFoldDB" id="A0A0D2M824"/>
<name>A0A0D2M824_9CHLO</name>
<feature type="region of interest" description="Disordered" evidence="1">
    <location>
        <begin position="1"/>
        <end position="52"/>
    </location>
</feature>
<keyword evidence="3" id="KW-1185">Reference proteome</keyword>
<dbReference type="RefSeq" id="XP_013896271.1">
    <property type="nucleotide sequence ID" value="XM_014040817.1"/>
</dbReference>
<dbReference type="KEGG" id="mng:MNEG_10710"/>
<dbReference type="GeneID" id="25727900"/>
<organism evidence="2 3">
    <name type="scientific">Monoraphidium neglectum</name>
    <dbReference type="NCBI Taxonomy" id="145388"/>
    <lineage>
        <taxon>Eukaryota</taxon>
        <taxon>Viridiplantae</taxon>
        <taxon>Chlorophyta</taxon>
        <taxon>core chlorophytes</taxon>
        <taxon>Chlorophyceae</taxon>
        <taxon>CS clade</taxon>
        <taxon>Sphaeropleales</taxon>
        <taxon>Selenastraceae</taxon>
        <taxon>Monoraphidium</taxon>
    </lineage>
</organism>
<evidence type="ECO:0000256" key="1">
    <source>
        <dbReference type="SAM" id="MobiDB-lite"/>
    </source>
</evidence>
<proteinExistence type="predicted"/>
<evidence type="ECO:0000313" key="3">
    <source>
        <dbReference type="Proteomes" id="UP000054498"/>
    </source>
</evidence>